<sequence length="378" mass="41448">MSSLSVGGRLHLFEIATLPETLMSSDSAPELVVTNLNRNFTGVSATIDQLLRIQEKNYKTLFCGNPLPAVNTKPVSIRQAILSSFRAPRNRPCIIWHVRRNCEMFWALVARDLLRLPIKTVFTSAAIRRHSALPRFLISRMDAVVATSPRAAGFVPNVVAVVPHGVDTSSFQPAVDRASAWQATGFSGKRGIATVGRVRPEKGTDLFVEAMIRILPHHPEVTALIIGKTEAKFARFSQALKRRIAEAGLEGRICFTGEIEKQKLPEILSALTLLVAVPRYEGYGMTPLEAMASGTPVVVSDTGAFATFVANSKSGRLVPINDIEKVCDAVEEILDDPNLAEDMSRGARETVEQEFSVTQEIEGIGQVYQQLWELRNAA</sequence>
<evidence type="ECO:0000259" key="4">
    <source>
        <dbReference type="Pfam" id="PF00534"/>
    </source>
</evidence>
<dbReference type="PANTHER" id="PTHR12526:SF640">
    <property type="entry name" value="COLANIC ACID BIOSYNTHESIS GLYCOSYLTRANSFERASE WCAL-RELATED"/>
    <property type="match status" value="1"/>
</dbReference>
<dbReference type="PANTHER" id="PTHR12526">
    <property type="entry name" value="GLYCOSYLTRANSFERASE"/>
    <property type="match status" value="1"/>
</dbReference>
<protein>
    <submittedName>
        <fullName evidence="5">Mannosylfructose-phosphate synthase</fullName>
        <ecNumber evidence="5">2.4.1.246</ecNumber>
    </submittedName>
</protein>
<evidence type="ECO:0000313" key="5">
    <source>
        <dbReference type="EMBL" id="QEG34723.1"/>
    </source>
</evidence>
<keyword evidence="2 5" id="KW-0328">Glycosyltransferase</keyword>
<dbReference type="InterPro" id="IPR001296">
    <property type="entry name" value="Glyco_trans_1"/>
</dbReference>
<organism evidence="5 6">
    <name type="scientific">Bythopirellula goksoeyrii</name>
    <dbReference type="NCBI Taxonomy" id="1400387"/>
    <lineage>
        <taxon>Bacteria</taxon>
        <taxon>Pseudomonadati</taxon>
        <taxon>Planctomycetota</taxon>
        <taxon>Planctomycetia</taxon>
        <taxon>Pirellulales</taxon>
        <taxon>Lacipirellulaceae</taxon>
        <taxon>Bythopirellula</taxon>
    </lineage>
</organism>
<comment type="similarity">
    <text evidence="1">Belongs to the glycosyltransferase group 1 family. Glycosyltransferase 4 subfamily.</text>
</comment>
<keyword evidence="3 5" id="KW-0808">Transferase</keyword>
<accession>A0A5B9QKX2</accession>
<dbReference type="Pfam" id="PF00534">
    <property type="entry name" value="Glycos_transf_1"/>
    <property type="match status" value="1"/>
</dbReference>
<evidence type="ECO:0000256" key="3">
    <source>
        <dbReference type="ARBA" id="ARBA00022679"/>
    </source>
</evidence>
<dbReference type="Gene3D" id="3.40.50.2000">
    <property type="entry name" value="Glycogen Phosphorylase B"/>
    <property type="match status" value="2"/>
</dbReference>
<proteinExistence type="inferred from homology"/>
<name>A0A5B9QKX2_9BACT</name>
<dbReference type="EMBL" id="CP042913">
    <property type="protein sequence ID" value="QEG34723.1"/>
    <property type="molecule type" value="Genomic_DNA"/>
</dbReference>
<dbReference type="GO" id="GO:0103011">
    <property type="term" value="F:mannosylfructose-phosphate synthase activity"/>
    <property type="evidence" value="ECO:0007669"/>
    <property type="project" value="UniProtKB-EC"/>
</dbReference>
<evidence type="ECO:0000256" key="1">
    <source>
        <dbReference type="ARBA" id="ARBA00009481"/>
    </source>
</evidence>
<dbReference type="EC" id="2.4.1.246" evidence="5"/>
<dbReference type="AlphaFoldDB" id="A0A5B9QKX2"/>
<evidence type="ECO:0000313" key="6">
    <source>
        <dbReference type="Proteomes" id="UP000323917"/>
    </source>
</evidence>
<keyword evidence="6" id="KW-1185">Reference proteome</keyword>
<dbReference type="Proteomes" id="UP000323917">
    <property type="component" value="Chromosome"/>
</dbReference>
<gene>
    <name evidence="5" type="primary">mfpsA_3</name>
    <name evidence="5" type="ORF">Pr1d_20050</name>
</gene>
<reference evidence="5 6" key="1">
    <citation type="submission" date="2019-08" db="EMBL/GenBank/DDBJ databases">
        <title>Deep-cultivation of Planctomycetes and their phenomic and genomic characterization uncovers novel biology.</title>
        <authorList>
            <person name="Wiegand S."/>
            <person name="Jogler M."/>
            <person name="Boedeker C."/>
            <person name="Pinto D."/>
            <person name="Vollmers J."/>
            <person name="Rivas-Marin E."/>
            <person name="Kohn T."/>
            <person name="Peeters S.H."/>
            <person name="Heuer A."/>
            <person name="Rast P."/>
            <person name="Oberbeckmann S."/>
            <person name="Bunk B."/>
            <person name="Jeske O."/>
            <person name="Meyerdierks A."/>
            <person name="Storesund J.E."/>
            <person name="Kallscheuer N."/>
            <person name="Luecker S."/>
            <person name="Lage O.M."/>
            <person name="Pohl T."/>
            <person name="Merkel B.J."/>
            <person name="Hornburger P."/>
            <person name="Mueller R.-W."/>
            <person name="Bruemmer F."/>
            <person name="Labrenz M."/>
            <person name="Spormann A.M."/>
            <person name="Op den Camp H."/>
            <person name="Overmann J."/>
            <person name="Amann R."/>
            <person name="Jetten M.S.M."/>
            <person name="Mascher T."/>
            <person name="Medema M.H."/>
            <person name="Devos D.P."/>
            <person name="Kaster A.-K."/>
            <person name="Ovreas L."/>
            <person name="Rohde M."/>
            <person name="Galperin M.Y."/>
            <person name="Jogler C."/>
        </authorList>
    </citation>
    <scope>NUCLEOTIDE SEQUENCE [LARGE SCALE GENOMIC DNA]</scope>
    <source>
        <strain evidence="5 6">Pr1d</strain>
    </source>
</reference>
<feature type="domain" description="Glycosyl transferase family 1" evidence="4">
    <location>
        <begin position="187"/>
        <end position="349"/>
    </location>
</feature>
<evidence type="ECO:0000256" key="2">
    <source>
        <dbReference type="ARBA" id="ARBA00022676"/>
    </source>
</evidence>
<dbReference type="KEGG" id="bgok:Pr1d_20050"/>
<dbReference type="CDD" id="cd03801">
    <property type="entry name" value="GT4_PimA-like"/>
    <property type="match status" value="1"/>
</dbReference>
<dbReference type="SUPFAM" id="SSF53756">
    <property type="entry name" value="UDP-Glycosyltransferase/glycogen phosphorylase"/>
    <property type="match status" value="1"/>
</dbReference>